<accession>A0A0A9C1J7</accession>
<protein>
    <submittedName>
        <fullName evidence="1">Uncharacterized protein</fullName>
    </submittedName>
</protein>
<organism evidence="1">
    <name type="scientific">Arundo donax</name>
    <name type="common">Giant reed</name>
    <name type="synonym">Donax arundinaceus</name>
    <dbReference type="NCBI Taxonomy" id="35708"/>
    <lineage>
        <taxon>Eukaryota</taxon>
        <taxon>Viridiplantae</taxon>
        <taxon>Streptophyta</taxon>
        <taxon>Embryophyta</taxon>
        <taxon>Tracheophyta</taxon>
        <taxon>Spermatophyta</taxon>
        <taxon>Magnoliopsida</taxon>
        <taxon>Liliopsida</taxon>
        <taxon>Poales</taxon>
        <taxon>Poaceae</taxon>
        <taxon>PACMAD clade</taxon>
        <taxon>Arundinoideae</taxon>
        <taxon>Arundineae</taxon>
        <taxon>Arundo</taxon>
    </lineage>
</organism>
<reference evidence="1" key="1">
    <citation type="submission" date="2014-09" db="EMBL/GenBank/DDBJ databases">
        <authorList>
            <person name="Magalhaes I.L.F."/>
            <person name="Oliveira U."/>
            <person name="Santos F.R."/>
            <person name="Vidigal T.H.D.A."/>
            <person name="Brescovit A.D."/>
            <person name="Santos A.J."/>
        </authorList>
    </citation>
    <scope>NUCLEOTIDE SEQUENCE</scope>
    <source>
        <tissue evidence="1">Shoot tissue taken approximately 20 cm above the soil surface</tissue>
    </source>
</reference>
<dbReference type="AlphaFoldDB" id="A0A0A9C1J7"/>
<dbReference type="EMBL" id="GBRH01228449">
    <property type="protein sequence ID" value="JAD69446.1"/>
    <property type="molecule type" value="Transcribed_RNA"/>
</dbReference>
<reference evidence="1" key="2">
    <citation type="journal article" date="2015" name="Data Brief">
        <title>Shoot transcriptome of the giant reed, Arundo donax.</title>
        <authorList>
            <person name="Barrero R.A."/>
            <person name="Guerrero F.D."/>
            <person name="Moolhuijzen P."/>
            <person name="Goolsby J.A."/>
            <person name="Tidwell J."/>
            <person name="Bellgard S.E."/>
            <person name="Bellgard M.I."/>
        </authorList>
    </citation>
    <scope>NUCLEOTIDE SEQUENCE</scope>
    <source>
        <tissue evidence="1">Shoot tissue taken approximately 20 cm above the soil surface</tissue>
    </source>
</reference>
<name>A0A0A9C1J7_ARUDO</name>
<sequence>MEIERVGFKESVVDAHLRSSLIPSATSARCGS</sequence>
<proteinExistence type="predicted"/>
<evidence type="ECO:0000313" key="1">
    <source>
        <dbReference type="EMBL" id="JAD69446.1"/>
    </source>
</evidence>